<dbReference type="RefSeq" id="WP_045046828.1">
    <property type="nucleotide sequence ID" value="NZ_CP114058.1"/>
</dbReference>
<protein>
    <submittedName>
        <fullName evidence="1">Uncharacterized protein</fullName>
    </submittedName>
</protein>
<keyword evidence="2" id="KW-1185">Reference proteome</keyword>
<gene>
    <name evidence="1" type="ORF">O1V66_08445</name>
</gene>
<dbReference type="Proteomes" id="UP001164712">
    <property type="component" value="Chromosome"/>
</dbReference>
<reference evidence="1" key="1">
    <citation type="submission" date="2022-12" db="EMBL/GenBank/DDBJ databases">
        <title>Complete genome sequence of an Australian strain of Rouxiella badensis DAR84756 and resolution of the R. badensis DSM100043 and R. chamberiensis DSM28324 genomes.</title>
        <authorList>
            <person name="Paul S."/>
            <person name="Anderson P.J."/>
            <person name="Maynard G."/>
            <person name="Dyall-Smith M."/>
            <person name="Kudinha T."/>
        </authorList>
    </citation>
    <scope>NUCLEOTIDE SEQUENCE</scope>
    <source>
        <strain evidence="1">DSM 28324</strain>
    </source>
</reference>
<organism evidence="1 2">
    <name type="scientific">Rouxiella chamberiensis</name>
    <dbReference type="NCBI Taxonomy" id="1513468"/>
    <lineage>
        <taxon>Bacteria</taxon>
        <taxon>Pseudomonadati</taxon>
        <taxon>Pseudomonadota</taxon>
        <taxon>Gammaproteobacteria</taxon>
        <taxon>Enterobacterales</taxon>
        <taxon>Yersiniaceae</taxon>
        <taxon>Rouxiella</taxon>
    </lineage>
</organism>
<evidence type="ECO:0000313" key="1">
    <source>
        <dbReference type="EMBL" id="WAT02571.1"/>
    </source>
</evidence>
<proteinExistence type="predicted"/>
<accession>A0ABY7HT49</accession>
<dbReference type="EMBL" id="CP114058">
    <property type="protein sequence ID" value="WAT02571.1"/>
    <property type="molecule type" value="Genomic_DNA"/>
</dbReference>
<evidence type="ECO:0000313" key="2">
    <source>
        <dbReference type="Proteomes" id="UP001164712"/>
    </source>
</evidence>
<sequence>MKASYRELSESETLEVSGGTLGLLAAALCCVTNTVGSTVNTVAAPVVEDVVAPATQPVSQVMTIVYDTAGNVVSSTIG</sequence>
<name>A0ABY7HT49_9GAMM</name>